<organism evidence="2 3">
    <name type="scientific">Herbiconiux flava</name>
    <dbReference type="NCBI Taxonomy" id="881268"/>
    <lineage>
        <taxon>Bacteria</taxon>
        <taxon>Bacillati</taxon>
        <taxon>Actinomycetota</taxon>
        <taxon>Actinomycetes</taxon>
        <taxon>Micrococcales</taxon>
        <taxon>Microbacteriaceae</taxon>
        <taxon>Herbiconiux</taxon>
    </lineage>
</organism>
<comment type="caution">
    <text evidence="2">The sequence shown here is derived from an EMBL/GenBank/DDBJ whole genome shotgun (WGS) entry which is preliminary data.</text>
</comment>
<protein>
    <submittedName>
        <fullName evidence="2">Preprotein translocase subunit YajC</fullName>
    </submittedName>
</protein>
<accession>A0A852SMZ3</accession>
<dbReference type="EMBL" id="JACCBM010000001">
    <property type="protein sequence ID" value="NYD70192.1"/>
    <property type="molecule type" value="Genomic_DNA"/>
</dbReference>
<feature type="transmembrane region" description="Helical" evidence="1">
    <location>
        <begin position="6"/>
        <end position="29"/>
    </location>
</feature>
<gene>
    <name evidence="2" type="ORF">BJ984_001350</name>
</gene>
<dbReference type="Proteomes" id="UP000549913">
    <property type="component" value="Unassembled WGS sequence"/>
</dbReference>
<evidence type="ECO:0000256" key="1">
    <source>
        <dbReference type="SAM" id="Phobius"/>
    </source>
</evidence>
<reference evidence="2 3" key="1">
    <citation type="submission" date="2020-07" db="EMBL/GenBank/DDBJ databases">
        <title>Sequencing the genomes of 1000 actinobacteria strains.</title>
        <authorList>
            <person name="Klenk H.-P."/>
        </authorList>
    </citation>
    <scope>NUCLEOTIDE SEQUENCE [LARGE SCALE GENOMIC DNA]</scope>
    <source>
        <strain evidence="2 3">DSM 26474</strain>
    </source>
</reference>
<name>A0A852SMZ3_9MICO</name>
<keyword evidence="1" id="KW-0812">Transmembrane</keyword>
<sequence length="59" mass="6462">MDVLLPALSALAPTVLIGLVFWFIMRAVLRADKSERRAKAKIEAEERARLGLPAKASAE</sequence>
<evidence type="ECO:0000313" key="3">
    <source>
        <dbReference type="Proteomes" id="UP000549913"/>
    </source>
</evidence>
<dbReference type="AlphaFoldDB" id="A0A852SMZ3"/>
<proteinExistence type="predicted"/>
<keyword evidence="3" id="KW-1185">Reference proteome</keyword>
<keyword evidence="1" id="KW-0472">Membrane</keyword>
<evidence type="ECO:0000313" key="2">
    <source>
        <dbReference type="EMBL" id="NYD70192.1"/>
    </source>
</evidence>
<keyword evidence="1" id="KW-1133">Transmembrane helix</keyword>
<dbReference type="RefSeq" id="WP_228507631.1">
    <property type="nucleotide sequence ID" value="NZ_BSEW01000001.1"/>
</dbReference>